<dbReference type="InterPro" id="IPR019775">
    <property type="entry name" value="WD40_repeat_CS"/>
</dbReference>
<accession>A0A074SYE2</accession>
<dbReference type="SMART" id="SM00320">
    <property type="entry name" value="WD40"/>
    <property type="match status" value="3"/>
</dbReference>
<reference evidence="5 6" key="1">
    <citation type="submission" date="2013-12" db="EMBL/GenBank/DDBJ databases">
        <authorList>
            <person name="Cubeta M."/>
            <person name="Pakala S."/>
            <person name="Fedorova N."/>
            <person name="Thomas E."/>
            <person name="Dean R."/>
            <person name="Jabaji S."/>
            <person name="Neate S."/>
            <person name="Toda T."/>
            <person name="Tavantzis S."/>
            <person name="Vilgalys R."/>
            <person name="Bharathan N."/>
            <person name="Pakala S."/>
            <person name="Losada L.S."/>
            <person name="Zafar N."/>
            <person name="Nierman W."/>
        </authorList>
    </citation>
    <scope>NUCLEOTIDE SEQUENCE [LARGE SCALE GENOMIC DNA]</scope>
    <source>
        <strain evidence="5 6">123E</strain>
    </source>
</reference>
<dbReference type="PROSITE" id="PS50082">
    <property type="entry name" value="WD_REPEATS_2"/>
    <property type="match status" value="1"/>
</dbReference>
<dbReference type="Pfam" id="PF00400">
    <property type="entry name" value="WD40"/>
    <property type="match status" value="1"/>
</dbReference>
<dbReference type="Proteomes" id="UP000027456">
    <property type="component" value="Unassembled WGS sequence"/>
</dbReference>
<dbReference type="InterPro" id="IPR015943">
    <property type="entry name" value="WD40/YVTN_repeat-like_dom_sf"/>
</dbReference>
<dbReference type="AlphaFoldDB" id="A0A074SYE2"/>
<dbReference type="InterPro" id="IPR051179">
    <property type="entry name" value="WD_repeat_multifunction"/>
</dbReference>
<protein>
    <submittedName>
        <fullName evidence="5">WD40 domain protein</fullName>
    </submittedName>
</protein>
<evidence type="ECO:0000256" key="1">
    <source>
        <dbReference type="ARBA" id="ARBA00022574"/>
    </source>
</evidence>
<gene>
    <name evidence="5" type="ORF">V565_012300</name>
</gene>
<evidence type="ECO:0000256" key="2">
    <source>
        <dbReference type="ARBA" id="ARBA00022737"/>
    </source>
</evidence>
<dbReference type="HOGENOM" id="CLU_037051_3_0_1"/>
<dbReference type="PROSITE" id="PS00678">
    <property type="entry name" value="WD_REPEATS_1"/>
    <property type="match status" value="1"/>
</dbReference>
<organism evidence="5 6">
    <name type="scientific">Rhizoctonia solani 123E</name>
    <dbReference type="NCBI Taxonomy" id="1423351"/>
    <lineage>
        <taxon>Eukaryota</taxon>
        <taxon>Fungi</taxon>
        <taxon>Dikarya</taxon>
        <taxon>Basidiomycota</taxon>
        <taxon>Agaricomycotina</taxon>
        <taxon>Agaricomycetes</taxon>
        <taxon>Cantharellales</taxon>
        <taxon>Ceratobasidiaceae</taxon>
        <taxon>Rhizoctonia</taxon>
    </lineage>
</organism>
<dbReference type="STRING" id="1423351.A0A074SYE2"/>
<dbReference type="EMBL" id="AZST01000017">
    <property type="protein sequence ID" value="KEP54852.1"/>
    <property type="molecule type" value="Genomic_DNA"/>
</dbReference>
<dbReference type="Gene3D" id="2.130.10.10">
    <property type="entry name" value="YVTN repeat-like/Quinoprotein amine dehydrogenase"/>
    <property type="match status" value="1"/>
</dbReference>
<dbReference type="PROSITE" id="PS50294">
    <property type="entry name" value="WD_REPEATS_REGION"/>
    <property type="match status" value="1"/>
</dbReference>
<keyword evidence="6" id="KW-1185">Reference proteome</keyword>
<dbReference type="OrthoDB" id="10257301at2759"/>
<dbReference type="InterPro" id="IPR036322">
    <property type="entry name" value="WD40_repeat_dom_sf"/>
</dbReference>
<dbReference type="InterPro" id="IPR001680">
    <property type="entry name" value="WD40_rpt"/>
</dbReference>
<evidence type="ECO:0000256" key="3">
    <source>
        <dbReference type="PROSITE-ProRule" id="PRU00221"/>
    </source>
</evidence>
<feature type="compositionally biased region" description="Polar residues" evidence="4">
    <location>
        <begin position="214"/>
        <end position="227"/>
    </location>
</feature>
<keyword evidence="1 3" id="KW-0853">WD repeat</keyword>
<comment type="caution">
    <text evidence="5">The sequence shown here is derived from an EMBL/GenBank/DDBJ whole genome shotgun (WGS) entry which is preliminary data.</text>
</comment>
<evidence type="ECO:0000313" key="6">
    <source>
        <dbReference type="Proteomes" id="UP000027456"/>
    </source>
</evidence>
<name>A0A074SYE2_9AGAM</name>
<keyword evidence="2" id="KW-0677">Repeat</keyword>
<sequence>MAKQRLSFTITPDRPMSSPISLPQVTVQTDALTAIGDVEQGIIENETIWVSCYDSSKPSVHGKVAVTISEGDRTQCAFKGREGVECKRVNNTIFHISCPALHINNRAVHFPKHTLTLPELISTKASSKFDRGINSLDVSTDGQIWAAGLGNGSVLVGASPLATKKDATHLEGNFHKASVSTVRFVNSSAVPESRVLSGSEDFSLALAELPTLSPPTSNGRSNTSITQALPPPSIRLTSHTRSVTSAQPLPCGTKAVSAGRDGTLRIWDLTPDFTSISRQIGMVRSTGDVVINSLALSSTPDSTTLAVLALQSGHFDLVDVETRSTLFSSSAPGFHFTKHGSLDAIDICPLPASPHKYILVTGSQRGVLSFYICAVGNTGVVTTSLGSCVRNGAGISDVKFISFPNTSTDEYPRVLVATNDGLSYQLQISQTPGLSSLEFEVTAEYAGGADCSPVRSIARHAGSDTVWIAGDDGVIWIY</sequence>
<evidence type="ECO:0000313" key="5">
    <source>
        <dbReference type="EMBL" id="KEP54852.1"/>
    </source>
</evidence>
<dbReference type="SUPFAM" id="SSF50978">
    <property type="entry name" value="WD40 repeat-like"/>
    <property type="match status" value="1"/>
</dbReference>
<evidence type="ECO:0000256" key="4">
    <source>
        <dbReference type="SAM" id="MobiDB-lite"/>
    </source>
</evidence>
<feature type="repeat" description="WD" evidence="3">
    <location>
        <begin position="236"/>
        <end position="269"/>
    </location>
</feature>
<dbReference type="PANTHER" id="PTHR19857">
    <property type="entry name" value="MITOCHONDRIAL DIVISION PROTEIN 1-RELATED"/>
    <property type="match status" value="1"/>
</dbReference>
<proteinExistence type="predicted"/>
<feature type="region of interest" description="Disordered" evidence="4">
    <location>
        <begin position="213"/>
        <end position="233"/>
    </location>
</feature>